<protein>
    <recommendedName>
        <fullName evidence="3">Glycoside-hydrolase family GH114 TIM-barrel domain-containing protein</fullName>
    </recommendedName>
</protein>
<dbReference type="PROSITE" id="PS51257">
    <property type="entry name" value="PROKAR_LIPOPROTEIN"/>
    <property type="match status" value="1"/>
</dbReference>
<dbReference type="InterPro" id="IPR016062">
    <property type="entry name" value="TM1410-rel"/>
</dbReference>
<accession>A0A9D5QCX6</accession>
<proteinExistence type="predicted"/>
<dbReference type="InterPro" id="IPR017853">
    <property type="entry name" value="GH"/>
</dbReference>
<name>A0A9D5QCX6_UNCW3</name>
<dbReference type="PANTHER" id="PTHR35882:SF2">
    <property type="entry name" value="PELA"/>
    <property type="match status" value="1"/>
</dbReference>
<dbReference type="Gene3D" id="3.20.20.70">
    <property type="entry name" value="Aldolase class I"/>
    <property type="match status" value="2"/>
</dbReference>
<dbReference type="EMBL" id="WJKJ01000155">
    <property type="protein sequence ID" value="MBD3364512.1"/>
    <property type="molecule type" value="Genomic_DNA"/>
</dbReference>
<sequence>MTCRNTQFYRLYLMLPLIFIASTGCSNDLLDLDFRQEMVNFVSEISDYAKAVDSTFLVFPQNASELSSISGYLDAVDGIGQEDIYYGYDGDGQKTPADVTAELEDNLKSFTDAGKLVLTVDYPFNDPEIPAFTSEIIPRINDTYARSSENGFVPYCAVRELSHMTVNPGYEPEVNNYPLALDSVTDFIYILQHQESITRSQFLDSLSRLGFDLIVMDYEDEGGPYTPEEIAELKQESKAILLAYMSIGEAENYRFYWEEDWG</sequence>
<evidence type="ECO:0008006" key="3">
    <source>
        <dbReference type="Google" id="ProtNLM"/>
    </source>
</evidence>
<dbReference type="SUPFAM" id="SSF51445">
    <property type="entry name" value="(Trans)glycosidases"/>
    <property type="match status" value="1"/>
</dbReference>
<dbReference type="InterPro" id="IPR013785">
    <property type="entry name" value="Aldolase_TIM"/>
</dbReference>
<reference evidence="1" key="1">
    <citation type="submission" date="2019-11" db="EMBL/GenBank/DDBJ databases">
        <title>Microbial mats filling the niche in hypersaline microbial mats.</title>
        <authorList>
            <person name="Wong H.L."/>
            <person name="Macleod F.I."/>
            <person name="White R.A. III"/>
            <person name="Burns B.P."/>
        </authorList>
    </citation>
    <scope>NUCLEOTIDE SEQUENCE</scope>
    <source>
        <strain evidence="1">Bin_327</strain>
    </source>
</reference>
<dbReference type="AlphaFoldDB" id="A0A9D5QCX6"/>
<dbReference type="PRINTS" id="PR01545">
    <property type="entry name" value="THEMAYE10DUF"/>
</dbReference>
<dbReference type="PANTHER" id="PTHR35882">
    <property type="entry name" value="PELA"/>
    <property type="match status" value="1"/>
</dbReference>
<organism evidence="1 2">
    <name type="scientific">candidate division WOR-3 bacterium</name>
    <dbReference type="NCBI Taxonomy" id="2052148"/>
    <lineage>
        <taxon>Bacteria</taxon>
        <taxon>Bacteria division WOR-3</taxon>
    </lineage>
</organism>
<dbReference type="Proteomes" id="UP000630660">
    <property type="component" value="Unassembled WGS sequence"/>
</dbReference>
<evidence type="ECO:0000313" key="2">
    <source>
        <dbReference type="Proteomes" id="UP000630660"/>
    </source>
</evidence>
<comment type="caution">
    <text evidence="1">The sequence shown here is derived from an EMBL/GenBank/DDBJ whole genome shotgun (WGS) entry which is preliminary data.</text>
</comment>
<feature type="non-terminal residue" evidence="1">
    <location>
        <position position="262"/>
    </location>
</feature>
<evidence type="ECO:0000313" key="1">
    <source>
        <dbReference type="EMBL" id="MBD3364512.1"/>
    </source>
</evidence>
<gene>
    <name evidence="1" type="ORF">GF359_04790</name>
</gene>